<proteinExistence type="predicted"/>
<accession>A0A135HTQ5</accession>
<dbReference type="Proteomes" id="UP000070107">
    <property type="component" value="Unassembled WGS sequence"/>
</dbReference>
<sequence length="59" mass="6520">MKIDVFIDQWPGIEFVNGNPIRAVLSSSRSNLYFTPELLDSITESSSLDVANAHIGTPR</sequence>
<organism evidence="1 2">
    <name type="scientific">Paramesorhizobium deserti</name>
    <dbReference type="NCBI Taxonomy" id="1494590"/>
    <lineage>
        <taxon>Bacteria</taxon>
        <taxon>Pseudomonadati</taxon>
        <taxon>Pseudomonadota</taxon>
        <taxon>Alphaproteobacteria</taxon>
        <taxon>Hyphomicrobiales</taxon>
        <taxon>Phyllobacteriaceae</taxon>
        <taxon>Paramesorhizobium</taxon>
    </lineage>
</organism>
<protein>
    <submittedName>
        <fullName evidence="1">Uncharacterized protein</fullName>
    </submittedName>
</protein>
<name>A0A135HTQ5_9HYPH</name>
<evidence type="ECO:0000313" key="2">
    <source>
        <dbReference type="Proteomes" id="UP000070107"/>
    </source>
</evidence>
<comment type="caution">
    <text evidence="1">The sequence shown here is derived from an EMBL/GenBank/DDBJ whole genome shotgun (WGS) entry which is preliminary data.</text>
</comment>
<reference evidence="1 2" key="1">
    <citation type="submission" date="2015-11" db="EMBL/GenBank/DDBJ databases">
        <title>Draft genome sequence of Paramesorhizobium deserti A-3-E, a strain highly resistant to diverse beta-lactam antibiotics.</title>
        <authorList>
            <person name="Lv R."/>
            <person name="Yang X."/>
            <person name="Fang N."/>
            <person name="Guo J."/>
            <person name="Luo X."/>
            <person name="Peng F."/>
            <person name="Yang R."/>
            <person name="Cui Y."/>
            <person name="Fang C."/>
            <person name="Song Y."/>
        </authorList>
    </citation>
    <scope>NUCLEOTIDE SEQUENCE [LARGE SCALE GENOMIC DNA]</scope>
    <source>
        <strain evidence="1 2">A-3-E</strain>
    </source>
</reference>
<gene>
    <name evidence="1" type="ORF">ATN84_10960</name>
</gene>
<dbReference type="AlphaFoldDB" id="A0A135HTQ5"/>
<keyword evidence="2" id="KW-1185">Reference proteome</keyword>
<dbReference type="EMBL" id="LNTU01000023">
    <property type="protein sequence ID" value="KXF76572.1"/>
    <property type="molecule type" value="Genomic_DNA"/>
</dbReference>
<evidence type="ECO:0000313" key="1">
    <source>
        <dbReference type="EMBL" id="KXF76572.1"/>
    </source>
</evidence>